<dbReference type="RefSeq" id="WP_040113665.1">
    <property type="nucleotide sequence ID" value="NZ_CP006906.1"/>
</dbReference>
<dbReference type="InterPro" id="IPR014820">
    <property type="entry name" value="PriCT_1"/>
</dbReference>
<keyword evidence="2" id="KW-0614">Plasmid</keyword>
<evidence type="ECO:0000259" key="1">
    <source>
        <dbReference type="Pfam" id="PF08708"/>
    </source>
</evidence>
<dbReference type="SUPFAM" id="SSF56747">
    <property type="entry name" value="Prim-pol domain"/>
    <property type="match status" value="1"/>
</dbReference>
<dbReference type="AlphaFoldDB" id="A0A0A7G0K6"/>
<evidence type="ECO:0000313" key="2">
    <source>
        <dbReference type="EMBL" id="AIY85363.1"/>
    </source>
</evidence>
<dbReference type="KEGG" id="cbv:U729_3154"/>
<dbReference type="Pfam" id="PF08708">
    <property type="entry name" value="PriCT_1"/>
    <property type="match status" value="1"/>
</dbReference>
<dbReference type="eggNOG" id="COG1467">
    <property type="taxonomic scope" value="Bacteria"/>
</dbReference>
<organism evidence="2 3">
    <name type="scientific">Clostridium baratii str. Sullivan</name>
    <dbReference type="NCBI Taxonomy" id="1415775"/>
    <lineage>
        <taxon>Bacteria</taxon>
        <taxon>Bacillati</taxon>
        <taxon>Bacillota</taxon>
        <taxon>Clostridia</taxon>
        <taxon>Eubacteriales</taxon>
        <taxon>Clostridiaceae</taxon>
        <taxon>Clostridium</taxon>
    </lineage>
</organism>
<evidence type="ECO:0000313" key="3">
    <source>
        <dbReference type="Proteomes" id="UP000030635"/>
    </source>
</evidence>
<geneLocation type="plasmid" evidence="2 3">
    <name>pCBJ</name>
</geneLocation>
<reference evidence="2 3" key="1">
    <citation type="journal article" date="2015" name="Infect. Genet. Evol.">
        <title>Genomic sequences of six botulinum neurotoxin-producing strains representing three clostridial species illustrate the mobility and diversity of botulinum neurotoxin genes.</title>
        <authorList>
            <person name="Smith T.J."/>
            <person name="Hill K.K."/>
            <person name="Xie G."/>
            <person name="Foley B.T."/>
            <person name="Williamson C.H."/>
            <person name="Foster J.T."/>
            <person name="Johnson S.L."/>
            <person name="Chertkov O."/>
            <person name="Teshima H."/>
            <person name="Gibbons H.S."/>
            <person name="Johnsky L.A."/>
            <person name="Karavis M.A."/>
            <person name="Smith L.A."/>
        </authorList>
    </citation>
    <scope>NUCLEOTIDE SEQUENCE [LARGE SCALE GENOMIC DNA]</scope>
    <source>
        <strain evidence="2 3">Sullivan</strain>
        <plasmid evidence="2">pCBJ</plasmid>
    </source>
</reference>
<dbReference type="HOGENOM" id="CLU_701352_0_0_9"/>
<dbReference type="Gene3D" id="3.90.920.10">
    <property type="entry name" value="DNA primase, PRIM domain"/>
    <property type="match status" value="1"/>
</dbReference>
<feature type="domain" description="Primase C-terminal 1" evidence="1">
    <location>
        <begin position="250"/>
        <end position="310"/>
    </location>
</feature>
<accession>A0A0A7G0K6</accession>
<dbReference type="Proteomes" id="UP000030635">
    <property type="component" value="Plasmid pCBJ"/>
</dbReference>
<name>A0A0A7G0K6_9CLOT</name>
<dbReference type="OrthoDB" id="268750at2"/>
<keyword evidence="3" id="KW-1185">Reference proteome</keyword>
<proteinExistence type="predicted"/>
<gene>
    <name evidence="2" type="ORF">U729_3154</name>
</gene>
<dbReference type="EMBL" id="CP006906">
    <property type="protein sequence ID" value="AIY85363.1"/>
    <property type="molecule type" value="Genomic_DNA"/>
</dbReference>
<sequence>MCQEKENNLIEIGYWKDIKNKFFKRSIYISPKDFRKSIPSEITKGIFKSVYVYNSSNIDESLAIGDFYLDFDSPDDFELARTDAIKVLAYLKIVFKIQYEECNIFFSGRKGVHITIPYSILGIKPSKDINIVFKYIAENAFNYTKNKTVDLQIYDKKRLFRVPNTLHEKSNLYKIQITYEELRDMSYEDIKSLAKSPRKLIRIVNDTNSFASKMYKQFEEKAIESLNTKSNIKSNQTLSYTPPCIISLMENGAKEGFRNNSIAVLASFYKACGSDSDRTKEIISEWNSKYNSPPTDSIEIEKTVMSIYSTNKPFGCNKIKTLSDCKENECKLVKNRRK</sequence>
<protein>
    <submittedName>
        <fullName evidence="2">Eukaryotic and archaeal DNA primase small subunit</fullName>
    </submittedName>
</protein>